<dbReference type="InParanoid" id="I2H594"/>
<keyword evidence="6" id="KW-0418">Kinase</keyword>
<keyword evidence="4" id="KW-0808">Transferase</keyword>
<dbReference type="GO" id="GO:0004674">
    <property type="term" value="F:protein serine/threonine kinase activity"/>
    <property type="evidence" value="ECO:0007669"/>
    <property type="project" value="UniProtKB-KW"/>
</dbReference>
<dbReference type="GO" id="GO:0005524">
    <property type="term" value="F:ATP binding"/>
    <property type="evidence" value="ECO:0007669"/>
    <property type="project" value="UniProtKB-UniRule"/>
</dbReference>
<evidence type="ECO:0000256" key="2">
    <source>
        <dbReference type="ARBA" id="ARBA00022527"/>
    </source>
</evidence>
<evidence type="ECO:0000256" key="7">
    <source>
        <dbReference type="ARBA" id="ARBA00022840"/>
    </source>
</evidence>
<evidence type="ECO:0000256" key="10">
    <source>
        <dbReference type="PROSITE-ProRule" id="PRU10141"/>
    </source>
</evidence>
<keyword evidence="3" id="KW-0597">Phosphoprotein</keyword>
<feature type="domain" description="Protein kinase" evidence="12">
    <location>
        <begin position="200"/>
        <end position="463"/>
    </location>
</feature>
<dbReference type="KEGG" id="tbl:TBLA_0E04970"/>
<evidence type="ECO:0000256" key="8">
    <source>
        <dbReference type="ARBA" id="ARBA00047899"/>
    </source>
</evidence>
<dbReference type="PROSITE" id="PS00107">
    <property type="entry name" value="PROTEIN_KINASE_ATP"/>
    <property type="match status" value="1"/>
</dbReference>
<evidence type="ECO:0000313" key="14">
    <source>
        <dbReference type="EMBL" id="CCH61546.1"/>
    </source>
</evidence>
<dbReference type="PANTHER" id="PTHR24351">
    <property type="entry name" value="RIBOSOMAL PROTEIN S6 KINASE"/>
    <property type="match status" value="1"/>
</dbReference>
<dbReference type="PROSITE" id="PS00108">
    <property type="entry name" value="PROTEIN_KINASE_ST"/>
    <property type="match status" value="1"/>
</dbReference>
<evidence type="ECO:0000256" key="5">
    <source>
        <dbReference type="ARBA" id="ARBA00022741"/>
    </source>
</evidence>
<feature type="binding site" evidence="10">
    <location>
        <position position="229"/>
    </location>
    <ligand>
        <name>ATP</name>
        <dbReference type="ChEBI" id="CHEBI:30616"/>
    </ligand>
</feature>
<dbReference type="AlphaFoldDB" id="I2H594"/>
<evidence type="ECO:0000259" key="12">
    <source>
        <dbReference type="PROSITE" id="PS50011"/>
    </source>
</evidence>
<sequence>MENSKAKKSTPPIHNKNHSLTNSIVDECQSSANTKILHRRHTYSTRNISRSLQNLNPKNNVLEDFQTIYHNWNYEKTFNIKSLNLNMIVFIYDSYNNNSFLGYLPIQYKFQNQKMFYEKKWCYLQNTDVISYSSNGVDTTTDLISGTKSNPIEIEIELKFTSFLDGYDEDMATIAQHNNKIQLKNSSLEIGNKIYSMSDFVILKLIGTGTFGKVFSIRKKSSNHVFAMKIISKKLILNENELRHVKDERNILLKNSIGECPFVVQLKYAFQNKNDLFLITNYFPGGELYWYLRKYKSFPEKWIRFYVGQLSIALDFLHKNGVIYRDLKPENVLLDSTGNIALCDFGLSKLNTDNNSDFRAHTFCGTTDYLAPEVILDDNGYSYMVDYWSLGVLTFELFFGISPFYSELPKKTYAKILYSKITLPKYSISFEGRIFLKALLRRKPQFRLGNNGGLEEIKRSQFFRGFNWDALICRKMKPPIKPQTCWSTEFIADTQKYSPSFMDKEKRNIYRVLRIKYIVNRMSKASLQVSVTTGTIYYILMEDF</sequence>
<name>I2H594_HENB6</name>
<dbReference type="Proteomes" id="UP000002866">
    <property type="component" value="Chromosome 5"/>
</dbReference>
<evidence type="ECO:0000313" key="15">
    <source>
        <dbReference type="Proteomes" id="UP000002866"/>
    </source>
</evidence>
<dbReference type="InterPro" id="IPR045270">
    <property type="entry name" value="STKc_AGC"/>
</dbReference>
<dbReference type="InterPro" id="IPR008271">
    <property type="entry name" value="Ser/Thr_kinase_AS"/>
</dbReference>
<dbReference type="PROSITE" id="PS51285">
    <property type="entry name" value="AGC_KINASE_CTER"/>
    <property type="match status" value="1"/>
</dbReference>
<evidence type="ECO:0000256" key="1">
    <source>
        <dbReference type="ARBA" id="ARBA00012513"/>
    </source>
</evidence>
<keyword evidence="7 10" id="KW-0067">ATP-binding</keyword>
<organism evidence="14 15">
    <name type="scientific">Henningerozyma blattae (strain ATCC 34711 / CBS 6284 / DSM 70876 / NBRC 10599 / NRRL Y-10934 / UCD 77-7)</name>
    <name type="common">Yeast</name>
    <name type="synonym">Tetrapisispora blattae</name>
    <dbReference type="NCBI Taxonomy" id="1071380"/>
    <lineage>
        <taxon>Eukaryota</taxon>
        <taxon>Fungi</taxon>
        <taxon>Dikarya</taxon>
        <taxon>Ascomycota</taxon>
        <taxon>Saccharomycotina</taxon>
        <taxon>Saccharomycetes</taxon>
        <taxon>Saccharomycetales</taxon>
        <taxon>Saccharomycetaceae</taxon>
        <taxon>Henningerozyma</taxon>
    </lineage>
</organism>
<evidence type="ECO:0000259" key="13">
    <source>
        <dbReference type="PROSITE" id="PS51285"/>
    </source>
</evidence>
<dbReference type="Gene3D" id="1.10.510.10">
    <property type="entry name" value="Transferase(Phosphotransferase) domain 1"/>
    <property type="match status" value="1"/>
</dbReference>
<dbReference type="SUPFAM" id="SSF56112">
    <property type="entry name" value="Protein kinase-like (PK-like)"/>
    <property type="match status" value="1"/>
</dbReference>
<dbReference type="InterPro" id="IPR011009">
    <property type="entry name" value="Kinase-like_dom_sf"/>
</dbReference>
<evidence type="ECO:0000256" key="11">
    <source>
        <dbReference type="SAM" id="MobiDB-lite"/>
    </source>
</evidence>
<dbReference type="OrthoDB" id="63267at2759"/>
<evidence type="ECO:0000256" key="4">
    <source>
        <dbReference type="ARBA" id="ARBA00022679"/>
    </source>
</evidence>
<evidence type="ECO:0000256" key="6">
    <source>
        <dbReference type="ARBA" id="ARBA00022777"/>
    </source>
</evidence>
<feature type="domain" description="AGC-kinase C-terminal" evidence="13">
    <location>
        <begin position="464"/>
        <end position="544"/>
    </location>
</feature>
<dbReference type="Pfam" id="PF00069">
    <property type="entry name" value="Pkinase"/>
    <property type="match status" value="1"/>
</dbReference>
<dbReference type="eggNOG" id="KOG0598">
    <property type="taxonomic scope" value="Eukaryota"/>
</dbReference>
<dbReference type="STRING" id="1071380.I2H594"/>
<dbReference type="RefSeq" id="XP_004181065.1">
    <property type="nucleotide sequence ID" value="XM_004181017.1"/>
</dbReference>
<feature type="region of interest" description="Disordered" evidence="11">
    <location>
        <begin position="1"/>
        <end position="20"/>
    </location>
</feature>
<keyword evidence="5 10" id="KW-0547">Nucleotide-binding</keyword>
<protein>
    <recommendedName>
        <fullName evidence="1">non-specific serine/threonine protein kinase</fullName>
        <ecNumber evidence="1">2.7.11.1</ecNumber>
    </recommendedName>
</protein>
<dbReference type="InterPro" id="IPR000961">
    <property type="entry name" value="AGC-kinase_C"/>
</dbReference>
<dbReference type="Gene3D" id="3.30.200.20">
    <property type="entry name" value="Phosphorylase Kinase, domain 1"/>
    <property type="match status" value="1"/>
</dbReference>
<dbReference type="CDD" id="cd05123">
    <property type="entry name" value="STKc_AGC"/>
    <property type="match status" value="1"/>
</dbReference>
<dbReference type="OMA" id="EPRREIM"/>
<dbReference type="PROSITE" id="PS50011">
    <property type="entry name" value="PROTEIN_KINASE_DOM"/>
    <property type="match status" value="1"/>
</dbReference>
<evidence type="ECO:0000256" key="3">
    <source>
        <dbReference type="ARBA" id="ARBA00022553"/>
    </source>
</evidence>
<keyword evidence="15" id="KW-1185">Reference proteome</keyword>
<keyword evidence="2" id="KW-0723">Serine/threonine-protein kinase</keyword>
<comment type="catalytic activity">
    <reaction evidence="8">
        <text>L-threonyl-[protein] + ATP = O-phospho-L-threonyl-[protein] + ADP + H(+)</text>
        <dbReference type="Rhea" id="RHEA:46608"/>
        <dbReference type="Rhea" id="RHEA-COMP:11060"/>
        <dbReference type="Rhea" id="RHEA-COMP:11605"/>
        <dbReference type="ChEBI" id="CHEBI:15378"/>
        <dbReference type="ChEBI" id="CHEBI:30013"/>
        <dbReference type="ChEBI" id="CHEBI:30616"/>
        <dbReference type="ChEBI" id="CHEBI:61977"/>
        <dbReference type="ChEBI" id="CHEBI:456216"/>
        <dbReference type="EC" id="2.7.11.1"/>
    </reaction>
</comment>
<dbReference type="EMBL" id="HE806320">
    <property type="protein sequence ID" value="CCH61546.1"/>
    <property type="molecule type" value="Genomic_DNA"/>
</dbReference>
<dbReference type="EC" id="2.7.11.1" evidence="1"/>
<dbReference type="InterPro" id="IPR000719">
    <property type="entry name" value="Prot_kinase_dom"/>
</dbReference>
<dbReference type="SMART" id="SM00220">
    <property type="entry name" value="S_TKc"/>
    <property type="match status" value="1"/>
</dbReference>
<reference evidence="14 15" key="1">
    <citation type="journal article" date="2011" name="Proc. Natl. Acad. Sci. U.S.A.">
        <title>Evolutionary erosion of yeast sex chromosomes by mating-type switching accidents.</title>
        <authorList>
            <person name="Gordon J.L."/>
            <person name="Armisen D."/>
            <person name="Proux-Wera E."/>
            <person name="Oheigeartaigh S.S."/>
            <person name="Byrne K.P."/>
            <person name="Wolfe K.H."/>
        </authorList>
    </citation>
    <scope>NUCLEOTIDE SEQUENCE [LARGE SCALE GENOMIC DNA]</scope>
    <source>
        <strain evidence="15">ATCC 34711 / CBS 6284 / DSM 70876 / NBRC 10599 / NRRL Y-10934 / UCD 77-7</strain>
    </source>
</reference>
<dbReference type="FunFam" id="1.10.510.10:FF:000008">
    <property type="entry name" value="Non-specific serine/threonine protein kinase"/>
    <property type="match status" value="1"/>
</dbReference>
<dbReference type="GeneID" id="14496619"/>
<proteinExistence type="predicted"/>
<gene>
    <name evidence="14" type="primary">TBLA0E04970</name>
    <name evidence="14" type="ORF">TBLA_0E04970</name>
</gene>
<dbReference type="InterPro" id="IPR017441">
    <property type="entry name" value="Protein_kinase_ATP_BS"/>
</dbReference>
<comment type="catalytic activity">
    <reaction evidence="9">
        <text>L-seryl-[protein] + ATP = O-phospho-L-seryl-[protein] + ADP + H(+)</text>
        <dbReference type="Rhea" id="RHEA:17989"/>
        <dbReference type="Rhea" id="RHEA-COMP:9863"/>
        <dbReference type="Rhea" id="RHEA-COMP:11604"/>
        <dbReference type="ChEBI" id="CHEBI:15378"/>
        <dbReference type="ChEBI" id="CHEBI:29999"/>
        <dbReference type="ChEBI" id="CHEBI:30616"/>
        <dbReference type="ChEBI" id="CHEBI:83421"/>
        <dbReference type="ChEBI" id="CHEBI:456216"/>
        <dbReference type="EC" id="2.7.11.1"/>
    </reaction>
</comment>
<dbReference type="HOGENOM" id="CLU_500757_0_0_1"/>
<accession>I2H594</accession>
<evidence type="ECO:0000256" key="9">
    <source>
        <dbReference type="ARBA" id="ARBA00048679"/>
    </source>
</evidence>